<dbReference type="EMBL" id="JACIIJ010000016">
    <property type="protein sequence ID" value="MBB6224478.1"/>
    <property type="molecule type" value="Genomic_DNA"/>
</dbReference>
<dbReference type="Pfam" id="PF02604">
    <property type="entry name" value="PhdYeFM_antitox"/>
    <property type="match status" value="1"/>
</dbReference>
<dbReference type="Gene3D" id="3.40.1620.10">
    <property type="entry name" value="YefM-like domain"/>
    <property type="match status" value="1"/>
</dbReference>
<organism evidence="3 4">
    <name type="scientific">Rhizobium leguminosarum</name>
    <dbReference type="NCBI Taxonomy" id="384"/>
    <lineage>
        <taxon>Bacteria</taxon>
        <taxon>Pseudomonadati</taxon>
        <taxon>Pseudomonadota</taxon>
        <taxon>Alphaproteobacteria</taxon>
        <taxon>Hyphomicrobiales</taxon>
        <taxon>Rhizobiaceae</taxon>
        <taxon>Rhizobium/Agrobacterium group</taxon>
        <taxon>Rhizobium</taxon>
    </lineage>
</organism>
<accession>A0A7W9ZX90</accession>
<protein>
    <recommendedName>
        <fullName evidence="2">Antitoxin</fullName>
    </recommendedName>
</protein>
<dbReference type="PANTHER" id="PTHR35377">
    <property type="entry name" value="ANTITOXIN VAPB49-RELATED-RELATED"/>
    <property type="match status" value="1"/>
</dbReference>
<reference evidence="3 4" key="1">
    <citation type="submission" date="2020-08" db="EMBL/GenBank/DDBJ databases">
        <title>Genomic Encyclopedia of Type Strains, Phase IV (KMG-V): Genome sequencing to study the core and pangenomes of soil and plant-associated prokaryotes.</title>
        <authorList>
            <person name="Whitman W."/>
        </authorList>
    </citation>
    <scope>NUCLEOTIDE SEQUENCE [LARGE SCALE GENOMIC DNA]</scope>
    <source>
        <strain evidence="3 4">SEMIA 4011</strain>
    </source>
</reference>
<evidence type="ECO:0000256" key="2">
    <source>
        <dbReference type="RuleBase" id="RU362080"/>
    </source>
</evidence>
<name>A0A7W9ZX90_RHILE</name>
<dbReference type="SUPFAM" id="SSF143120">
    <property type="entry name" value="YefM-like"/>
    <property type="match status" value="1"/>
</dbReference>
<dbReference type="InterPro" id="IPR051416">
    <property type="entry name" value="phD-YefM_TA_antitoxins"/>
</dbReference>
<evidence type="ECO:0000256" key="1">
    <source>
        <dbReference type="ARBA" id="ARBA00009981"/>
    </source>
</evidence>
<comment type="function">
    <text evidence="2">Antitoxin component of a type II toxin-antitoxin (TA) system.</text>
</comment>
<sequence>MTMWLHVATFFGMKTVSIRDAKNRLTELAREVEEGETIVVTRNGRPVFDLVPHQKRGGLDLEAGQAYLRARGITNPVPFIADDFDDPLPEDFLLKPLP</sequence>
<comment type="similarity">
    <text evidence="1 2">Belongs to the phD/YefM antitoxin family.</text>
</comment>
<gene>
    <name evidence="3" type="ORF">GGE66_005493</name>
</gene>
<evidence type="ECO:0000313" key="4">
    <source>
        <dbReference type="Proteomes" id="UP000517187"/>
    </source>
</evidence>
<dbReference type="NCBIfam" id="TIGR01552">
    <property type="entry name" value="phd_fam"/>
    <property type="match status" value="1"/>
</dbReference>
<dbReference type="PANTHER" id="PTHR35377:SF7">
    <property type="entry name" value="SSL1004 PROTEIN"/>
    <property type="match status" value="1"/>
</dbReference>
<comment type="caution">
    <text evidence="3">The sequence shown here is derived from an EMBL/GenBank/DDBJ whole genome shotgun (WGS) entry which is preliminary data.</text>
</comment>
<dbReference type="Proteomes" id="UP000517187">
    <property type="component" value="Unassembled WGS sequence"/>
</dbReference>
<dbReference type="AlphaFoldDB" id="A0A7W9ZX90"/>
<dbReference type="InterPro" id="IPR036165">
    <property type="entry name" value="YefM-like_sf"/>
</dbReference>
<evidence type="ECO:0000313" key="3">
    <source>
        <dbReference type="EMBL" id="MBB6224478.1"/>
    </source>
</evidence>
<dbReference type="InterPro" id="IPR006442">
    <property type="entry name" value="Antitoxin_Phd/YefM"/>
</dbReference>
<proteinExistence type="inferred from homology"/>